<dbReference type="EMBL" id="CP001958">
    <property type="protein sequence ID" value="ADG97194.1"/>
    <property type="molecule type" value="Genomic_DNA"/>
</dbReference>
<accession>D6ZDD0</accession>
<evidence type="ECO:0000313" key="1">
    <source>
        <dbReference type="EMBL" id="ADG97194.1"/>
    </source>
</evidence>
<dbReference type="AlphaFoldDB" id="D6ZDD0"/>
<dbReference type="HOGENOM" id="CLU_2289709_0_0_11"/>
<dbReference type="OrthoDB" id="3671213at2"/>
<dbReference type="Proteomes" id="UP000002247">
    <property type="component" value="Chromosome"/>
</dbReference>
<gene>
    <name evidence="1" type="ordered locus">Srot_0712</name>
</gene>
<evidence type="ECO:0000313" key="2">
    <source>
        <dbReference type="Proteomes" id="UP000002247"/>
    </source>
</evidence>
<protein>
    <submittedName>
        <fullName evidence="1">Uncharacterized protein</fullName>
    </submittedName>
</protein>
<sequence length="101" mass="10863">MTSSASLLRPEQSLRLLAEQGAALAATPESALGQHVARADRRVARAGEHLSGVCSDETADRPLALTAWKLLLTVWRRKPLDTAAARGKIPIARGIDDDIRI</sequence>
<dbReference type="KEGG" id="srt:Srot_0712"/>
<dbReference type="RefSeq" id="WP_013137650.1">
    <property type="nucleotide sequence ID" value="NC_014168.1"/>
</dbReference>
<organism evidence="1 2">
    <name type="scientific">Segniliparus rotundus (strain ATCC BAA-972 / CDC 1076 / CIP 108378 / DSM 44985 / JCM 13578)</name>
    <dbReference type="NCBI Taxonomy" id="640132"/>
    <lineage>
        <taxon>Bacteria</taxon>
        <taxon>Bacillati</taxon>
        <taxon>Actinomycetota</taxon>
        <taxon>Actinomycetes</taxon>
        <taxon>Mycobacteriales</taxon>
        <taxon>Segniliparaceae</taxon>
        <taxon>Segniliparus</taxon>
    </lineage>
</organism>
<keyword evidence="2" id="KW-1185">Reference proteome</keyword>
<reference evidence="1 2" key="1">
    <citation type="journal article" date="2010" name="Stand. Genomic Sci.">
        <title>Complete genome sequence of Segniliparus rotundus type strain (CDC 1076).</title>
        <authorList>
            <person name="Sikorski J."/>
            <person name="Lapidus A."/>
            <person name="Copeland A."/>
            <person name="Misra M."/>
            <person name="Glavina Del Rio T."/>
            <person name="Nolan M."/>
            <person name="Lucas S."/>
            <person name="Chen F."/>
            <person name="Tice H."/>
            <person name="Cheng J.F."/>
            <person name="Jando M."/>
            <person name="Schneider S."/>
            <person name="Bruce D."/>
            <person name="Goodwin L."/>
            <person name="Pitluck S."/>
            <person name="Liolios K."/>
            <person name="Mikhailova N."/>
            <person name="Pati A."/>
            <person name="Ivanova N."/>
            <person name="Mavromatis K."/>
            <person name="Chen A."/>
            <person name="Palaniappan K."/>
            <person name="Chertkov O."/>
            <person name="Land M."/>
            <person name="Hauser L."/>
            <person name="Chang Y.J."/>
            <person name="Jeffries C.D."/>
            <person name="Brettin T."/>
            <person name="Detter J.C."/>
            <person name="Han C."/>
            <person name="Rohde M."/>
            <person name="Goker M."/>
            <person name="Bristow J."/>
            <person name="Eisen J.A."/>
            <person name="Markowitz V."/>
            <person name="Hugenholtz P."/>
            <person name="Kyrpides N.C."/>
            <person name="Klenk H.P."/>
        </authorList>
    </citation>
    <scope>NUCLEOTIDE SEQUENCE [LARGE SCALE GENOMIC DNA]</scope>
    <source>
        <strain evidence="2">ATCC BAA-972 / CDC 1076 / CIP 108378 / DSM 44985 / JCM 13578</strain>
    </source>
</reference>
<dbReference type="STRING" id="640132.Srot_0712"/>
<name>D6ZDD0_SEGRD</name>
<proteinExistence type="predicted"/>